<dbReference type="Gene3D" id="3.30.70.270">
    <property type="match status" value="1"/>
</dbReference>
<dbReference type="InterPro" id="IPR029787">
    <property type="entry name" value="Nucleotide_cyclase"/>
</dbReference>
<dbReference type="CDD" id="cd01949">
    <property type="entry name" value="GGDEF"/>
    <property type="match status" value="1"/>
</dbReference>
<dbReference type="SUPFAM" id="SSF52172">
    <property type="entry name" value="CheY-like"/>
    <property type="match status" value="1"/>
</dbReference>
<reference evidence="5" key="1">
    <citation type="submission" date="2022-01" db="EMBL/GenBank/DDBJ databases">
        <title>Colwellia maritima, isolated from seawater.</title>
        <authorList>
            <person name="Kristyanto S."/>
            <person name="Jung J."/>
            <person name="Jeon C.O."/>
        </authorList>
    </citation>
    <scope>NUCLEOTIDE SEQUENCE</scope>
    <source>
        <strain evidence="5">MSW7</strain>
    </source>
</reference>
<dbReference type="InterPro" id="IPR043128">
    <property type="entry name" value="Rev_trsase/Diguanyl_cyclase"/>
</dbReference>
<evidence type="ECO:0000259" key="4">
    <source>
        <dbReference type="PROSITE" id="PS50887"/>
    </source>
</evidence>
<feature type="domain" description="EAL" evidence="3">
    <location>
        <begin position="313"/>
        <end position="355"/>
    </location>
</feature>
<dbReference type="SMART" id="SM00448">
    <property type="entry name" value="REC"/>
    <property type="match status" value="1"/>
</dbReference>
<dbReference type="PROSITE" id="PS50887">
    <property type="entry name" value="GGDEF"/>
    <property type="match status" value="1"/>
</dbReference>
<dbReference type="SMART" id="SM00267">
    <property type="entry name" value="GGDEF"/>
    <property type="match status" value="1"/>
</dbReference>
<keyword evidence="5" id="KW-0548">Nucleotidyltransferase</keyword>
<dbReference type="InterPro" id="IPR035919">
    <property type="entry name" value="EAL_sf"/>
</dbReference>
<evidence type="ECO:0000259" key="3">
    <source>
        <dbReference type="PROSITE" id="PS50883"/>
    </source>
</evidence>
<dbReference type="PANTHER" id="PTHR46663:SF2">
    <property type="entry name" value="GGDEF DOMAIN-CONTAINING PROTEIN"/>
    <property type="match status" value="1"/>
</dbReference>
<dbReference type="PROSITE" id="PS50110">
    <property type="entry name" value="RESPONSE_REGULATORY"/>
    <property type="match status" value="1"/>
</dbReference>
<dbReference type="InterPro" id="IPR011006">
    <property type="entry name" value="CheY-like_superfamily"/>
</dbReference>
<dbReference type="InterPro" id="IPR001789">
    <property type="entry name" value="Sig_transdc_resp-reg_receiver"/>
</dbReference>
<evidence type="ECO:0000313" key="5">
    <source>
        <dbReference type="EMBL" id="MCI2285305.1"/>
    </source>
</evidence>
<feature type="domain" description="GGDEF" evidence="4">
    <location>
        <begin position="171"/>
        <end position="304"/>
    </location>
</feature>
<dbReference type="SUPFAM" id="SSF55073">
    <property type="entry name" value="Nucleotide cyclase"/>
    <property type="match status" value="1"/>
</dbReference>
<dbReference type="Pfam" id="PF00990">
    <property type="entry name" value="GGDEF"/>
    <property type="match status" value="1"/>
</dbReference>
<dbReference type="NCBIfam" id="TIGR00254">
    <property type="entry name" value="GGDEF"/>
    <property type="match status" value="1"/>
</dbReference>
<sequence length="355" mass="40633">MNILIVDDDIVDREHIKRTLSKSDEKCHFTETESVDEGLAAFRAHKFDVILLDYRMPQRDGIEMLLELKNEPIEDSVAIIMLSNSEESNLALECLKGGAQDFLLKIEVTAARLNRAIVQAQTRFELERKLYQSYKNAKKVAEHDTLTGLANRYSFEETLKSNVNKSSRSKDSISLMLIDLDHFKYVNDTHGHDIGDLLLKEFATKISHCLRDSELFARIGGDEFAVILKNKNNNYLATKVSDRILTSLSTPFHINGIEIQMSVSIGISIYPDNTLNADELFKFSDIAMYRAKKLGRNQVCYFEDEMQKQFLLRYKKEQALANAIGNNQLLLHYQPILCTKKQTLVGFEALLRVDR</sequence>
<dbReference type="InterPro" id="IPR000160">
    <property type="entry name" value="GGDEF_dom"/>
</dbReference>
<dbReference type="PANTHER" id="PTHR46663">
    <property type="entry name" value="DIGUANYLATE CYCLASE DGCT-RELATED"/>
    <property type="match status" value="1"/>
</dbReference>
<dbReference type="InterPro" id="IPR052163">
    <property type="entry name" value="DGC-Regulatory_Protein"/>
</dbReference>
<accession>A0ABS9X4Z0</accession>
<dbReference type="CDD" id="cd00156">
    <property type="entry name" value="REC"/>
    <property type="match status" value="1"/>
</dbReference>
<comment type="caution">
    <text evidence="5">The sequence shown here is derived from an EMBL/GenBank/DDBJ whole genome shotgun (WGS) entry which is preliminary data.</text>
</comment>
<keyword evidence="6" id="KW-1185">Reference proteome</keyword>
<dbReference type="Gene3D" id="3.40.50.2300">
    <property type="match status" value="1"/>
</dbReference>
<dbReference type="Gene3D" id="3.20.20.450">
    <property type="entry name" value="EAL domain"/>
    <property type="match status" value="1"/>
</dbReference>
<keyword evidence="5" id="KW-0808">Transferase</keyword>
<gene>
    <name evidence="5" type="ORF">L3081_20365</name>
</gene>
<evidence type="ECO:0000313" key="6">
    <source>
        <dbReference type="Proteomes" id="UP001139646"/>
    </source>
</evidence>
<dbReference type="EMBL" id="JAKKSL010000004">
    <property type="protein sequence ID" value="MCI2285305.1"/>
    <property type="molecule type" value="Genomic_DNA"/>
</dbReference>
<organism evidence="5 6">
    <name type="scientific">Colwellia maritima</name>
    <dbReference type="NCBI Taxonomy" id="2912588"/>
    <lineage>
        <taxon>Bacteria</taxon>
        <taxon>Pseudomonadati</taxon>
        <taxon>Pseudomonadota</taxon>
        <taxon>Gammaproteobacteria</taxon>
        <taxon>Alteromonadales</taxon>
        <taxon>Colwelliaceae</taxon>
        <taxon>Colwellia</taxon>
    </lineage>
</organism>
<dbReference type="Pfam" id="PF00072">
    <property type="entry name" value="Response_reg"/>
    <property type="match status" value="1"/>
</dbReference>
<name>A0ABS9X4Z0_9GAMM</name>
<feature type="modified residue" description="4-aspartylphosphate" evidence="1">
    <location>
        <position position="53"/>
    </location>
</feature>
<dbReference type="SUPFAM" id="SSF141868">
    <property type="entry name" value="EAL domain-like"/>
    <property type="match status" value="1"/>
</dbReference>
<keyword evidence="1" id="KW-0597">Phosphoprotein</keyword>
<evidence type="ECO:0000259" key="2">
    <source>
        <dbReference type="PROSITE" id="PS50110"/>
    </source>
</evidence>
<dbReference type="RefSeq" id="WP_242288137.1">
    <property type="nucleotide sequence ID" value="NZ_JAKKSL010000004.1"/>
</dbReference>
<dbReference type="GO" id="GO:0052621">
    <property type="term" value="F:diguanylate cyclase activity"/>
    <property type="evidence" value="ECO:0007669"/>
    <property type="project" value="UniProtKB-EC"/>
</dbReference>
<dbReference type="Proteomes" id="UP001139646">
    <property type="component" value="Unassembled WGS sequence"/>
</dbReference>
<feature type="domain" description="Response regulatory" evidence="2">
    <location>
        <begin position="2"/>
        <end position="120"/>
    </location>
</feature>
<dbReference type="EC" id="2.7.7.65" evidence="5"/>
<evidence type="ECO:0000256" key="1">
    <source>
        <dbReference type="PROSITE-ProRule" id="PRU00169"/>
    </source>
</evidence>
<proteinExistence type="predicted"/>
<dbReference type="InterPro" id="IPR001633">
    <property type="entry name" value="EAL_dom"/>
</dbReference>
<protein>
    <submittedName>
        <fullName evidence="5">Diguanylate cyclase</fullName>
        <ecNumber evidence="5">2.7.7.65</ecNumber>
    </submittedName>
</protein>
<dbReference type="PROSITE" id="PS50883">
    <property type="entry name" value="EAL"/>
    <property type="match status" value="1"/>
</dbReference>